<organism evidence="2 3">
    <name type="scientific">Micromonospora maris</name>
    <dbReference type="NCBI Taxonomy" id="1003110"/>
    <lineage>
        <taxon>Bacteria</taxon>
        <taxon>Bacillati</taxon>
        <taxon>Actinomycetota</taxon>
        <taxon>Actinomycetes</taxon>
        <taxon>Micromonosporales</taxon>
        <taxon>Micromonosporaceae</taxon>
        <taxon>Micromonospora</taxon>
    </lineage>
</organism>
<keyword evidence="3" id="KW-1185">Reference proteome</keyword>
<evidence type="ECO:0000313" key="3">
    <source>
        <dbReference type="Proteomes" id="UP000053246"/>
    </source>
</evidence>
<reference evidence="2 3" key="1">
    <citation type="submission" date="2015-10" db="EMBL/GenBank/DDBJ databases">
        <authorList>
            <person name="Ju K.-S."/>
            <person name="Doroghazi J.R."/>
            <person name="Metcalf W.W."/>
        </authorList>
    </citation>
    <scope>NUCLEOTIDE SEQUENCE [LARGE SCALE GENOMIC DNA]</scope>
    <source>
        <strain evidence="2 3">NRRL B-24793</strain>
    </source>
</reference>
<feature type="region of interest" description="Disordered" evidence="1">
    <location>
        <begin position="1"/>
        <end position="60"/>
    </location>
</feature>
<dbReference type="Proteomes" id="UP000053246">
    <property type="component" value="Unassembled WGS sequence"/>
</dbReference>
<proteinExistence type="predicted"/>
<comment type="caution">
    <text evidence="2">The sequence shown here is derived from an EMBL/GenBank/DDBJ whole genome shotgun (WGS) entry which is preliminary data.</text>
</comment>
<protein>
    <submittedName>
        <fullName evidence="2">Uncharacterized protein</fullName>
    </submittedName>
</protein>
<name>A0A9X0I830_9ACTN</name>
<gene>
    <name evidence="2" type="ORF">ADL17_06070</name>
</gene>
<evidence type="ECO:0000313" key="2">
    <source>
        <dbReference type="EMBL" id="KUJ48596.1"/>
    </source>
</evidence>
<evidence type="ECO:0000256" key="1">
    <source>
        <dbReference type="SAM" id="MobiDB-lite"/>
    </source>
</evidence>
<accession>A0A9X0I830</accession>
<dbReference type="EMBL" id="LMWI01000001">
    <property type="protein sequence ID" value="KUJ48596.1"/>
    <property type="molecule type" value="Genomic_DNA"/>
</dbReference>
<sequence>MATSAPPCIWGCHKRRSSKSSSSSPTTGDGRSPTTGCASPRRYSPSSPPARTPTMTNDPAALDPAVKVDLWRQRFFEAQAAAEEFILGVHGDEGVSAWIQANSRITADLLQSQRPAGESATVHFMNRLQRQLLLYDSAVTSEPQPSGTVLRNAECGILRYRKQAAGAGVKLTYASPCPYCQELNTAIAARYVESDVTVSCEQAGDGCTWRAESRHASEGDAAGPPDRGGTVD</sequence>
<feature type="compositionally biased region" description="Low complexity" evidence="1">
    <location>
        <begin position="19"/>
        <end position="45"/>
    </location>
</feature>
<feature type="region of interest" description="Disordered" evidence="1">
    <location>
        <begin position="211"/>
        <end position="232"/>
    </location>
</feature>
<dbReference type="AlphaFoldDB" id="A0A9X0I830"/>